<dbReference type="Proteomes" id="UP001642260">
    <property type="component" value="Unassembled WGS sequence"/>
</dbReference>
<dbReference type="FunFam" id="2.100.10.30:FF:000001">
    <property type="entry name" value="Jacalin-related lectin 33"/>
    <property type="match status" value="2"/>
</dbReference>
<accession>A0ABC8J8R4</accession>
<feature type="region of interest" description="Disordered" evidence="4">
    <location>
        <begin position="336"/>
        <end position="376"/>
    </location>
</feature>
<keyword evidence="7" id="KW-1185">Reference proteome</keyword>
<evidence type="ECO:0000259" key="5">
    <source>
        <dbReference type="PROSITE" id="PS51752"/>
    </source>
</evidence>
<feature type="domain" description="Jacalin-type lectin" evidence="5">
    <location>
        <begin position="192"/>
        <end position="332"/>
    </location>
</feature>
<feature type="domain" description="Jacalin-type lectin" evidence="5">
    <location>
        <begin position="367"/>
        <end position="510"/>
    </location>
</feature>
<comment type="caution">
    <text evidence="6">The sequence shown here is derived from an EMBL/GenBank/DDBJ whole genome shotgun (WGS) entry which is preliminary data.</text>
</comment>
<dbReference type="SMART" id="SM00915">
    <property type="entry name" value="Jacalin"/>
    <property type="match status" value="3"/>
</dbReference>
<dbReference type="InterPro" id="IPR036404">
    <property type="entry name" value="Jacalin-like_lectin_dom_sf"/>
</dbReference>
<evidence type="ECO:0000256" key="2">
    <source>
        <dbReference type="ARBA" id="ARBA00022734"/>
    </source>
</evidence>
<dbReference type="Gene3D" id="2.100.10.30">
    <property type="entry name" value="Jacalin-like lectin domain"/>
    <property type="match status" value="3"/>
</dbReference>
<dbReference type="InterPro" id="IPR001229">
    <property type="entry name" value="Jacalin-like_lectin_dom"/>
</dbReference>
<evidence type="ECO:0000256" key="4">
    <source>
        <dbReference type="SAM" id="MobiDB-lite"/>
    </source>
</evidence>
<evidence type="ECO:0000313" key="6">
    <source>
        <dbReference type="EMBL" id="CAH8317279.1"/>
    </source>
</evidence>
<organism evidence="6 7">
    <name type="scientific">Eruca vesicaria subsp. sativa</name>
    <name type="common">Garden rocket</name>
    <name type="synonym">Eruca sativa</name>
    <dbReference type="NCBI Taxonomy" id="29727"/>
    <lineage>
        <taxon>Eukaryota</taxon>
        <taxon>Viridiplantae</taxon>
        <taxon>Streptophyta</taxon>
        <taxon>Embryophyta</taxon>
        <taxon>Tracheophyta</taxon>
        <taxon>Spermatophyta</taxon>
        <taxon>Magnoliopsida</taxon>
        <taxon>eudicotyledons</taxon>
        <taxon>Gunneridae</taxon>
        <taxon>Pentapetalae</taxon>
        <taxon>rosids</taxon>
        <taxon>malvids</taxon>
        <taxon>Brassicales</taxon>
        <taxon>Brassicaceae</taxon>
        <taxon>Brassiceae</taxon>
        <taxon>Eruca</taxon>
    </lineage>
</organism>
<keyword evidence="3" id="KW-0677">Repeat</keyword>
<dbReference type="AlphaFoldDB" id="A0ABC8J8R4"/>
<feature type="domain" description="Jacalin-type lectin" evidence="5">
    <location>
        <begin position="5"/>
        <end position="187"/>
    </location>
</feature>
<sequence length="622" mass="67849">MATMSQKLEAEGGDNGNPFDDGVFDGVKKIYVGKDTFPQSISYIKIEYEKDGKTEIREHGKKNGKLKEFTVVNYPDEYITAVGGTYEEDIFHGTVLIRTLFFKTSHGITSRTFGQKKFIPSGISSIVPSGIPAAISAKLPFSLSSALPSAISSGVKFMLESKNGGKLLGFHGRAGHFLDAIGPHFFAVNYPLMHFDLEGGIGGNAWDDGAFDGVSKIFFGRNDKFVSYLRFEYAKGGRMVPHTHGKKVDYPAEFEVDYPNEHITVVEGTIDRKRDDGKLTSIKFTTSKGRTSPDIGNVTSNKFVFKKTGFKLVGFCGRSGNVIYALGAHFAPLPSPSPAPTPTPAPAPAPSPAQAPAPFVPTRSSSHNKIEAVGGKGGETFDDGAIDNVRKVYVGMVDSNIGYLKFEYEKDGKREIREHGKKSGSGTEVFEVHKDDYITSVRVYYERLAGVIKSLTFKTFNGKTSPTFEKTISDIEKTKWNMFFLEGGKITGFHGNSGDVLHSLGAYVSRSPTRMLRGKWIQPWPRSVFALAVVGKYIIISGGEIEMDPEAHVGPGKLDNGAFVLDTESLLWEKLEEGHSPRGWSASTTASLDGKQGLLMFGGKAPTNGRYDDIFFYGVDSA</sequence>
<dbReference type="PANTHER" id="PTHR47293:SF66">
    <property type="entry name" value="JACALIN-RELATED LECTIN 11-RELATED"/>
    <property type="match status" value="1"/>
</dbReference>
<protein>
    <recommendedName>
        <fullName evidence="5">Jacalin-type lectin domain-containing protein</fullName>
    </recommendedName>
</protein>
<dbReference type="PROSITE" id="PS51752">
    <property type="entry name" value="JACALIN_LECTIN"/>
    <property type="match status" value="3"/>
</dbReference>
<dbReference type="InterPro" id="IPR011043">
    <property type="entry name" value="Gal_Oxase/kelch_b-propeller"/>
</dbReference>
<comment type="similarity">
    <text evidence="1">Belongs to the jacalin lectin family.</text>
</comment>
<dbReference type="SUPFAM" id="SSF51101">
    <property type="entry name" value="Mannose-binding lectins"/>
    <property type="match status" value="4"/>
</dbReference>
<gene>
    <name evidence="6" type="ORF">ERUC_LOCUS7908</name>
</gene>
<proteinExistence type="inferred from homology"/>
<dbReference type="GO" id="GO:0030246">
    <property type="term" value="F:carbohydrate binding"/>
    <property type="evidence" value="ECO:0007669"/>
    <property type="project" value="UniProtKB-KW"/>
</dbReference>
<name>A0ABC8J8R4_ERUVS</name>
<evidence type="ECO:0000313" key="7">
    <source>
        <dbReference type="Proteomes" id="UP001642260"/>
    </source>
</evidence>
<dbReference type="EMBL" id="CAKOAT010085266">
    <property type="protein sequence ID" value="CAH8317279.1"/>
    <property type="molecule type" value="Genomic_DNA"/>
</dbReference>
<dbReference type="CDD" id="cd09612">
    <property type="entry name" value="Jacalin"/>
    <property type="match status" value="3"/>
</dbReference>
<dbReference type="PANTHER" id="PTHR47293">
    <property type="entry name" value="JACALIN-RELATED LECTIN 3"/>
    <property type="match status" value="1"/>
</dbReference>
<evidence type="ECO:0000256" key="1">
    <source>
        <dbReference type="ARBA" id="ARBA00006568"/>
    </source>
</evidence>
<dbReference type="Pfam" id="PF01419">
    <property type="entry name" value="Jacalin"/>
    <property type="match status" value="4"/>
</dbReference>
<dbReference type="InterPro" id="IPR033734">
    <property type="entry name" value="Jacalin-like_lectin_dom_plant"/>
</dbReference>
<dbReference type="SUPFAM" id="SSF50965">
    <property type="entry name" value="Galactose oxidase, central domain"/>
    <property type="match status" value="1"/>
</dbReference>
<reference evidence="6 7" key="1">
    <citation type="submission" date="2022-03" db="EMBL/GenBank/DDBJ databases">
        <authorList>
            <person name="Macdonald S."/>
            <person name="Ahmed S."/>
            <person name="Newling K."/>
        </authorList>
    </citation>
    <scope>NUCLEOTIDE SEQUENCE [LARGE SCALE GENOMIC DNA]</scope>
</reference>
<keyword evidence="2" id="KW-0430">Lectin</keyword>
<evidence type="ECO:0000256" key="3">
    <source>
        <dbReference type="ARBA" id="ARBA00022737"/>
    </source>
</evidence>
<feature type="compositionally biased region" description="Pro residues" evidence="4">
    <location>
        <begin position="336"/>
        <end position="359"/>
    </location>
</feature>